<sequence length="72" mass="7710">MKVAEVAFPVEADGAGPIYFWVEWGPGVVRTRPEPAAGDGGLETLYFEEAEVPSPDFDLQAGTLVVRVAPHP</sequence>
<dbReference type="AlphaFoldDB" id="X0UXH8"/>
<feature type="non-terminal residue" evidence="1">
    <location>
        <position position="72"/>
    </location>
</feature>
<gene>
    <name evidence="1" type="ORF">S01H1_31796</name>
</gene>
<reference evidence="1" key="1">
    <citation type="journal article" date="2014" name="Front. Microbiol.">
        <title>High frequency of phylogenetically diverse reductive dehalogenase-homologous genes in deep subseafloor sedimentary metagenomes.</title>
        <authorList>
            <person name="Kawai M."/>
            <person name="Futagami T."/>
            <person name="Toyoda A."/>
            <person name="Takaki Y."/>
            <person name="Nishi S."/>
            <person name="Hori S."/>
            <person name="Arai W."/>
            <person name="Tsubouchi T."/>
            <person name="Morono Y."/>
            <person name="Uchiyama I."/>
            <person name="Ito T."/>
            <person name="Fujiyama A."/>
            <person name="Inagaki F."/>
            <person name="Takami H."/>
        </authorList>
    </citation>
    <scope>NUCLEOTIDE SEQUENCE</scope>
    <source>
        <strain evidence="1">Expedition CK06-06</strain>
    </source>
</reference>
<protein>
    <submittedName>
        <fullName evidence="1">Uncharacterized protein</fullName>
    </submittedName>
</protein>
<proteinExistence type="predicted"/>
<dbReference type="EMBL" id="BARS01019643">
    <property type="protein sequence ID" value="GAF93165.1"/>
    <property type="molecule type" value="Genomic_DNA"/>
</dbReference>
<evidence type="ECO:0000313" key="1">
    <source>
        <dbReference type="EMBL" id="GAF93165.1"/>
    </source>
</evidence>
<organism evidence="1">
    <name type="scientific">marine sediment metagenome</name>
    <dbReference type="NCBI Taxonomy" id="412755"/>
    <lineage>
        <taxon>unclassified sequences</taxon>
        <taxon>metagenomes</taxon>
        <taxon>ecological metagenomes</taxon>
    </lineage>
</organism>
<accession>X0UXH8</accession>
<comment type="caution">
    <text evidence="1">The sequence shown here is derived from an EMBL/GenBank/DDBJ whole genome shotgun (WGS) entry which is preliminary data.</text>
</comment>
<name>X0UXH8_9ZZZZ</name>